<dbReference type="NCBIfam" id="TIGR04057">
    <property type="entry name" value="SusC_RagA_signa"/>
    <property type="match status" value="1"/>
</dbReference>
<dbReference type="SUPFAM" id="SSF49464">
    <property type="entry name" value="Carboxypeptidase regulatory domain-like"/>
    <property type="match status" value="1"/>
</dbReference>
<evidence type="ECO:0000313" key="13">
    <source>
        <dbReference type="Proteomes" id="UP000321204"/>
    </source>
</evidence>
<evidence type="ECO:0000259" key="11">
    <source>
        <dbReference type="Pfam" id="PF07715"/>
    </source>
</evidence>
<dbReference type="InterPro" id="IPR012910">
    <property type="entry name" value="Plug_dom"/>
</dbReference>
<evidence type="ECO:0000256" key="2">
    <source>
        <dbReference type="ARBA" id="ARBA00022448"/>
    </source>
</evidence>
<proteinExistence type="inferred from homology"/>
<dbReference type="SUPFAM" id="SSF56935">
    <property type="entry name" value="Porins"/>
    <property type="match status" value="1"/>
</dbReference>
<keyword evidence="7 8" id="KW-0998">Cell outer membrane</keyword>
<evidence type="ECO:0000256" key="8">
    <source>
        <dbReference type="PROSITE-ProRule" id="PRU01360"/>
    </source>
</evidence>
<evidence type="ECO:0000256" key="5">
    <source>
        <dbReference type="ARBA" id="ARBA00023077"/>
    </source>
</evidence>
<dbReference type="InterPro" id="IPR023997">
    <property type="entry name" value="TonB-dep_OMP_SusC/RagA_CS"/>
</dbReference>
<comment type="subcellular location">
    <subcellularLocation>
        <location evidence="1 8">Cell outer membrane</location>
        <topology evidence="1 8">Multi-pass membrane protein</topology>
    </subcellularLocation>
</comment>
<dbReference type="Gene3D" id="2.40.170.20">
    <property type="entry name" value="TonB-dependent receptor, beta-barrel domain"/>
    <property type="match status" value="1"/>
</dbReference>
<evidence type="ECO:0000259" key="10">
    <source>
        <dbReference type="Pfam" id="PF00593"/>
    </source>
</evidence>
<evidence type="ECO:0000256" key="3">
    <source>
        <dbReference type="ARBA" id="ARBA00022452"/>
    </source>
</evidence>
<gene>
    <name evidence="12" type="ORF">FSB75_01335</name>
</gene>
<evidence type="ECO:0000256" key="6">
    <source>
        <dbReference type="ARBA" id="ARBA00023136"/>
    </source>
</evidence>
<dbReference type="InterPro" id="IPR023996">
    <property type="entry name" value="TonB-dep_OMP_SusC/RagA"/>
</dbReference>
<keyword evidence="2 8" id="KW-0813">Transport</keyword>
<dbReference type="GO" id="GO:0009279">
    <property type="term" value="C:cell outer membrane"/>
    <property type="evidence" value="ECO:0007669"/>
    <property type="project" value="UniProtKB-SubCell"/>
</dbReference>
<dbReference type="InterPro" id="IPR036942">
    <property type="entry name" value="Beta-barrel_TonB_sf"/>
</dbReference>
<dbReference type="Pfam" id="PF13715">
    <property type="entry name" value="CarbopepD_reg_2"/>
    <property type="match status" value="1"/>
</dbReference>
<dbReference type="InterPro" id="IPR008969">
    <property type="entry name" value="CarboxyPept-like_regulatory"/>
</dbReference>
<sequence>MRFICCLCLIEHTIQQPTMLYGYAFFPYANYSLLTIPAFKQTDMKKLRLLLLFGLLCTAHLLHAQGRAVSGTVTDSLGIKMPNVSVQVKNSRVGTKTNDQGAFTLQLPANNSTLVISSVGYETEQITAPASGNLLVTLKPNRQNLQEVVVTALGITKERRSLGYATQTVKTEAIVDKGETSLLNALQGKLAGADIVGSSGAAGASTSIILRGITSFTGNQSPLFVVDGIPISDATDESTISLYTNQSSNRSSDLNVNNIESVNVLQGPAAAALYGSRAAHGAIMITTKKGSGRRGVLDVTFNSSYSQQRVYGFPELQNKYGQGTNGVFNPTTTFSLGPAFGSTPNLFNGLIAPPNTTYYVNGAFYTAGQTVPFQAYPDNILGYFKQGQIFENNLTINTGDNRNNFGATIGNSQQDGILPNSSFKKTNVGFNISNYLTDKLSVKASVTYFATVQQGPTQGSNGSYSAYANVYRIPRSVDFNYYKNNYTTPGGYNNWFIPNIYNPGIQDSSAGAAGDNPYFAAYKNPIRSNISRVLGNVTLGYDIRSWLNVSYRVGLDTYTDRRKRSIAIGSSQVVRSVFTNTSGTTTGGIMEDVYYRNELNGDLMITAKKNDIFLHGLNANLLLGHGINQQKFQQVDQTGYGLAIPNYYNISNASNLSLTNEYEYTKRLWGIYGSLSLAYNNYLFLELTGRQDHSSTLPAAKNAFFYPSASLSFVLTDALKMNSNVLSFAKVRAAYARVGIDPPVYSLDNVYTTGSAGNNVSFYQFPFGSISGFSISTALGNKGLTPEFTSTLDLGVNIGLFKNRLNIDATVYNSKSTDQIVAVALPASTGYLNKYLNIGAMTNKGLELTVSGTPIRWKDFSWNVSGNFSFNRNKVTAIAPGVTSFSFGGVAFSGLAPTIAVGEPYGIIRGSKFVTNDAGQRLVDSTTGYYLNYKSDQTVLDPNRDWIAGLTNTFSYKHFTFSALVDYKKGGEFESFTVSTLRALGALKVTEDRDQPFVLPGVIDMGNGKYRPNNIQINGQNFYNVALGGSTGSTTSNEFAVFDATTFRVREVSISYDLSGPSVNTKIFKNIRLTVFGRNLYFYAPNSPIDPELSTQGASGVGSGTATSGGLVRGLELGSAPNTRNIGISLRATF</sequence>
<keyword evidence="13" id="KW-1185">Reference proteome</keyword>
<organism evidence="12 13">
    <name type="scientific">Flavisolibacter ginsenosidimutans</name>
    <dbReference type="NCBI Taxonomy" id="661481"/>
    <lineage>
        <taxon>Bacteria</taxon>
        <taxon>Pseudomonadati</taxon>
        <taxon>Bacteroidota</taxon>
        <taxon>Chitinophagia</taxon>
        <taxon>Chitinophagales</taxon>
        <taxon>Chitinophagaceae</taxon>
        <taxon>Flavisolibacter</taxon>
    </lineage>
</organism>
<comment type="similarity">
    <text evidence="8 9">Belongs to the TonB-dependent receptor family.</text>
</comment>
<keyword evidence="5 9" id="KW-0798">TonB box</keyword>
<feature type="domain" description="TonB-dependent receptor plug" evidence="11">
    <location>
        <begin position="160"/>
        <end position="282"/>
    </location>
</feature>
<dbReference type="OrthoDB" id="609136at2"/>
<dbReference type="InterPro" id="IPR000531">
    <property type="entry name" value="Beta-barrel_TonB"/>
</dbReference>
<evidence type="ECO:0000256" key="9">
    <source>
        <dbReference type="RuleBase" id="RU003357"/>
    </source>
</evidence>
<dbReference type="Pfam" id="PF00593">
    <property type="entry name" value="TonB_dep_Rec_b-barrel"/>
    <property type="match status" value="1"/>
</dbReference>
<evidence type="ECO:0000256" key="1">
    <source>
        <dbReference type="ARBA" id="ARBA00004571"/>
    </source>
</evidence>
<feature type="domain" description="TonB-dependent receptor-like beta-barrel" evidence="10">
    <location>
        <begin position="478"/>
        <end position="884"/>
    </location>
</feature>
<dbReference type="PROSITE" id="PS52016">
    <property type="entry name" value="TONB_DEPENDENT_REC_3"/>
    <property type="match status" value="1"/>
</dbReference>
<dbReference type="Gene3D" id="2.60.40.1120">
    <property type="entry name" value="Carboxypeptidase-like, regulatory domain"/>
    <property type="match status" value="1"/>
</dbReference>
<accession>A0A5B8UE21</accession>
<protein>
    <submittedName>
        <fullName evidence="12">SusC/RagA family TonB-linked outer membrane protein</fullName>
    </submittedName>
</protein>
<keyword evidence="3 8" id="KW-1134">Transmembrane beta strand</keyword>
<dbReference type="NCBIfam" id="TIGR04056">
    <property type="entry name" value="OMP_RagA_SusC"/>
    <property type="match status" value="1"/>
</dbReference>
<dbReference type="Pfam" id="PF07715">
    <property type="entry name" value="Plug"/>
    <property type="match status" value="1"/>
</dbReference>
<evidence type="ECO:0000313" key="12">
    <source>
        <dbReference type="EMBL" id="QEC54595.1"/>
    </source>
</evidence>
<dbReference type="InterPro" id="IPR037066">
    <property type="entry name" value="Plug_dom_sf"/>
</dbReference>
<reference evidence="12 13" key="1">
    <citation type="journal article" date="2015" name="Int. J. Syst. Evol. Microbiol.">
        <title>Flavisolibacter ginsenosidimutans sp. nov., with ginsenoside-converting activity isolated from soil used for cultivating ginseng.</title>
        <authorList>
            <person name="Zhao Y."/>
            <person name="Liu Q."/>
            <person name="Kang M.S."/>
            <person name="Jin F."/>
            <person name="Yu H."/>
            <person name="Im W.T."/>
        </authorList>
    </citation>
    <scope>NUCLEOTIDE SEQUENCE [LARGE SCALE GENOMIC DNA]</scope>
    <source>
        <strain evidence="12 13">Gsoil 636</strain>
    </source>
</reference>
<dbReference type="Proteomes" id="UP000321204">
    <property type="component" value="Chromosome"/>
</dbReference>
<evidence type="ECO:0000256" key="4">
    <source>
        <dbReference type="ARBA" id="ARBA00022692"/>
    </source>
</evidence>
<dbReference type="AlphaFoldDB" id="A0A5B8UE21"/>
<keyword evidence="6 8" id="KW-0472">Membrane</keyword>
<dbReference type="Gene3D" id="2.170.130.10">
    <property type="entry name" value="TonB-dependent receptor, plug domain"/>
    <property type="match status" value="1"/>
</dbReference>
<evidence type="ECO:0000256" key="7">
    <source>
        <dbReference type="ARBA" id="ARBA00023237"/>
    </source>
</evidence>
<dbReference type="KEGG" id="fgg:FSB75_01335"/>
<dbReference type="InterPro" id="IPR039426">
    <property type="entry name" value="TonB-dep_rcpt-like"/>
</dbReference>
<name>A0A5B8UE21_9BACT</name>
<keyword evidence="4 8" id="KW-0812">Transmembrane</keyword>
<dbReference type="EMBL" id="CP042433">
    <property type="protein sequence ID" value="QEC54595.1"/>
    <property type="molecule type" value="Genomic_DNA"/>
</dbReference>